<organism evidence="2 3">
    <name type="scientific">Pleurodeles waltl</name>
    <name type="common">Iberian ribbed newt</name>
    <dbReference type="NCBI Taxonomy" id="8319"/>
    <lineage>
        <taxon>Eukaryota</taxon>
        <taxon>Metazoa</taxon>
        <taxon>Chordata</taxon>
        <taxon>Craniata</taxon>
        <taxon>Vertebrata</taxon>
        <taxon>Euteleostomi</taxon>
        <taxon>Amphibia</taxon>
        <taxon>Batrachia</taxon>
        <taxon>Caudata</taxon>
        <taxon>Salamandroidea</taxon>
        <taxon>Salamandridae</taxon>
        <taxon>Pleurodelinae</taxon>
        <taxon>Pleurodeles</taxon>
    </lineage>
</organism>
<feature type="compositionally biased region" description="Basic and acidic residues" evidence="1">
    <location>
        <begin position="41"/>
        <end position="85"/>
    </location>
</feature>
<gene>
    <name evidence="2" type="ORF">NDU88_004479</name>
</gene>
<protein>
    <submittedName>
        <fullName evidence="2">Uncharacterized protein</fullName>
    </submittedName>
</protein>
<evidence type="ECO:0000256" key="1">
    <source>
        <dbReference type="SAM" id="MobiDB-lite"/>
    </source>
</evidence>
<accession>A0AAV7W9V0</accession>
<sequence>MQVREATVRQNSERASAIHRLFPRSPCGTTDRPPPGSLRDFPVKRESEGDDDGCHECEKEEEENAPKEQQGRTEGWRQGLVERRLRPGGLAQMRKGEEEESKGGERDVAV</sequence>
<evidence type="ECO:0000313" key="3">
    <source>
        <dbReference type="Proteomes" id="UP001066276"/>
    </source>
</evidence>
<feature type="compositionally biased region" description="Basic and acidic residues" evidence="1">
    <location>
        <begin position="94"/>
        <end position="110"/>
    </location>
</feature>
<keyword evidence="3" id="KW-1185">Reference proteome</keyword>
<feature type="region of interest" description="Disordered" evidence="1">
    <location>
        <begin position="1"/>
        <end position="110"/>
    </location>
</feature>
<dbReference type="Proteomes" id="UP001066276">
    <property type="component" value="Chromosome 1_2"/>
</dbReference>
<reference evidence="2" key="1">
    <citation type="journal article" date="2022" name="bioRxiv">
        <title>Sequencing and chromosome-scale assembly of the giantPleurodeles waltlgenome.</title>
        <authorList>
            <person name="Brown T."/>
            <person name="Elewa A."/>
            <person name="Iarovenko S."/>
            <person name="Subramanian E."/>
            <person name="Araus A.J."/>
            <person name="Petzold A."/>
            <person name="Susuki M."/>
            <person name="Suzuki K.-i.T."/>
            <person name="Hayashi T."/>
            <person name="Toyoda A."/>
            <person name="Oliveira C."/>
            <person name="Osipova E."/>
            <person name="Leigh N.D."/>
            <person name="Simon A."/>
            <person name="Yun M.H."/>
        </authorList>
    </citation>
    <scope>NUCLEOTIDE SEQUENCE</scope>
    <source>
        <strain evidence="2">20211129_DDA</strain>
        <tissue evidence="2">Liver</tissue>
    </source>
</reference>
<evidence type="ECO:0000313" key="2">
    <source>
        <dbReference type="EMBL" id="KAJ1209100.1"/>
    </source>
</evidence>
<dbReference type="AlphaFoldDB" id="A0AAV7W9V0"/>
<comment type="caution">
    <text evidence="2">The sequence shown here is derived from an EMBL/GenBank/DDBJ whole genome shotgun (WGS) entry which is preliminary data.</text>
</comment>
<dbReference type="EMBL" id="JANPWB010000002">
    <property type="protein sequence ID" value="KAJ1209100.1"/>
    <property type="molecule type" value="Genomic_DNA"/>
</dbReference>
<proteinExistence type="predicted"/>
<name>A0AAV7W9V0_PLEWA</name>